<dbReference type="InterPro" id="IPR000421">
    <property type="entry name" value="FA58C"/>
</dbReference>
<dbReference type="AlphaFoldDB" id="A0A4Y9Z034"/>
<keyword evidence="5" id="KW-0418">Kinase</keyword>
<dbReference type="PROSITE" id="PS50011">
    <property type="entry name" value="PROTEIN_KINASE_DOM"/>
    <property type="match status" value="1"/>
</dbReference>
<keyword evidence="3" id="KW-0808">Transferase</keyword>
<keyword evidence="1" id="KW-0723">Serine/threonine-protein kinase</keyword>
<dbReference type="InterPro" id="IPR000719">
    <property type="entry name" value="Prot_kinase_dom"/>
</dbReference>
<evidence type="ECO:0000256" key="7">
    <source>
        <dbReference type="ARBA" id="ARBA00023170"/>
    </source>
</evidence>
<dbReference type="InterPro" id="IPR008271">
    <property type="entry name" value="Ser/Thr_kinase_AS"/>
</dbReference>
<feature type="domain" description="F5/8 type C" evidence="10">
    <location>
        <begin position="1"/>
        <end position="92"/>
    </location>
</feature>
<sequence length="866" mass="95463">MGSSDGPVSLVTPDTRIKVSSTLDKSVGKKYLTDGNPDTCWTSQQGLPQYIQILFDAPAVPRRLSLTFQGGFVGTRCVVDIKSAGSADWRTLTQIYPEDVNRTQVFDLSPEEVSEGADAVKLIFEQSSDFFGRITVLREACSIIMVSAFCLLGVLYASRLEAGNVQNGCQSLCAHSNLPYLTHRMSRLWHGVVGRKVMRPANTTYPPSVHVCGTSVLYKVTVISLAASCPPRLAPMVPAEIRCSLIINSFSPFRPLPGILSIAALCVASLPIVLALPSAYRYCTTDILPLATRRIQIVMQGVSPFFTRGSYLSTSFLGLGILNKVQPDVGLFMKTLNTAIASSSSTNSGSTAGSDGLPVTPSPQCGPVAPSISAVGPVLPAIIASPTSQEPPAVHEDHVIGGHSAKATVLTYDIQPSPSTVEIYDNESVAAAHDQTQDPQPIELHALNDGEVRYTILGRIGYGGYGTVFAARAEPYKGTNWDFPPLVAIKVFPKSRMYRSYDFFKDVRTELWVMQRTARDGPFIPEALSSFHDDDHVYFVMRLYRGDLHGFLRQNPSKLSIEECTHYAAEILLGIEQLHKHGFIHGDIKPANILVTPAGHLAVADFSHTQRVPIELRSQMATALITELAVGTPGYYAPEMVDSESEGYTAQIDMWTFGLVLAQLVMNSSKPLVTFRGMNFHEIHEFYEEWDIIASLNDVDDPSTLHLLLGLLDKDPSTRITLAEAKRHRFFANINWEKVSERDWQPSCSQDNWLSISTSRCMPTPRAGQFEPSGQITKKDMVWCRFKYRFNGEELWDERHGQCELIFEAVPPPKEFDSGWLTPLSSAGSRSVRCSGASSDLRRLEMSEPAYHVNEINPPANEDEDF</sequence>
<dbReference type="PROSITE" id="PS00107">
    <property type="entry name" value="PROTEIN_KINASE_ATP"/>
    <property type="match status" value="1"/>
</dbReference>
<dbReference type="CDD" id="cd00180">
    <property type="entry name" value="PKc"/>
    <property type="match status" value="1"/>
</dbReference>
<dbReference type="EMBL" id="SEOQ01000175">
    <property type="protein sequence ID" value="TFY67984.1"/>
    <property type="molecule type" value="Genomic_DNA"/>
</dbReference>
<dbReference type="InterPro" id="IPR017441">
    <property type="entry name" value="Protein_kinase_ATP_BS"/>
</dbReference>
<feature type="domain" description="Protein kinase" evidence="9">
    <location>
        <begin position="454"/>
        <end position="731"/>
    </location>
</feature>
<organism evidence="11 12">
    <name type="scientific">Dentipellis fragilis</name>
    <dbReference type="NCBI Taxonomy" id="205917"/>
    <lineage>
        <taxon>Eukaryota</taxon>
        <taxon>Fungi</taxon>
        <taxon>Dikarya</taxon>
        <taxon>Basidiomycota</taxon>
        <taxon>Agaricomycotina</taxon>
        <taxon>Agaricomycetes</taxon>
        <taxon>Russulales</taxon>
        <taxon>Hericiaceae</taxon>
        <taxon>Dentipellis</taxon>
    </lineage>
</organism>
<evidence type="ECO:0000256" key="6">
    <source>
        <dbReference type="ARBA" id="ARBA00022840"/>
    </source>
</evidence>
<evidence type="ECO:0000313" key="11">
    <source>
        <dbReference type="EMBL" id="TFY67984.1"/>
    </source>
</evidence>
<dbReference type="Pfam" id="PF00069">
    <property type="entry name" value="Pkinase"/>
    <property type="match status" value="1"/>
</dbReference>
<evidence type="ECO:0000256" key="8">
    <source>
        <dbReference type="PROSITE-ProRule" id="PRU10141"/>
    </source>
</evidence>
<reference evidence="11 12" key="1">
    <citation type="submission" date="2019-02" db="EMBL/GenBank/DDBJ databases">
        <title>Genome sequencing of the rare red list fungi Dentipellis fragilis.</title>
        <authorList>
            <person name="Buettner E."/>
            <person name="Kellner H."/>
        </authorList>
    </citation>
    <scope>NUCLEOTIDE SEQUENCE [LARGE SCALE GENOMIC DNA]</scope>
    <source>
        <strain evidence="11 12">DSM 105465</strain>
    </source>
</reference>
<dbReference type="Proteomes" id="UP000298327">
    <property type="component" value="Unassembled WGS sequence"/>
</dbReference>
<dbReference type="GO" id="GO:0005524">
    <property type="term" value="F:ATP binding"/>
    <property type="evidence" value="ECO:0007669"/>
    <property type="project" value="UniProtKB-UniRule"/>
</dbReference>
<evidence type="ECO:0000259" key="10">
    <source>
        <dbReference type="PROSITE" id="PS50022"/>
    </source>
</evidence>
<dbReference type="PANTHER" id="PTHR24351">
    <property type="entry name" value="RIBOSOMAL PROTEIN S6 KINASE"/>
    <property type="match status" value="1"/>
</dbReference>
<name>A0A4Y9Z034_9AGAM</name>
<dbReference type="Gene3D" id="1.10.510.10">
    <property type="entry name" value="Transferase(Phosphotransferase) domain 1"/>
    <property type="match status" value="1"/>
</dbReference>
<evidence type="ECO:0000256" key="1">
    <source>
        <dbReference type="ARBA" id="ARBA00022527"/>
    </source>
</evidence>
<evidence type="ECO:0000256" key="2">
    <source>
        <dbReference type="ARBA" id="ARBA00022553"/>
    </source>
</evidence>
<evidence type="ECO:0000256" key="4">
    <source>
        <dbReference type="ARBA" id="ARBA00022741"/>
    </source>
</evidence>
<accession>A0A4Y9Z034</accession>
<dbReference type="SMART" id="SM00220">
    <property type="entry name" value="S_TKc"/>
    <property type="match status" value="1"/>
</dbReference>
<keyword evidence="6 8" id="KW-0067">ATP-binding</keyword>
<dbReference type="Gene3D" id="3.30.200.20">
    <property type="entry name" value="Phosphorylase Kinase, domain 1"/>
    <property type="match status" value="1"/>
</dbReference>
<keyword evidence="7" id="KW-0675">Receptor</keyword>
<dbReference type="SUPFAM" id="SSF49785">
    <property type="entry name" value="Galactose-binding domain-like"/>
    <property type="match status" value="1"/>
</dbReference>
<dbReference type="GO" id="GO:0004674">
    <property type="term" value="F:protein serine/threonine kinase activity"/>
    <property type="evidence" value="ECO:0007669"/>
    <property type="project" value="UniProtKB-KW"/>
</dbReference>
<dbReference type="SUPFAM" id="SSF56112">
    <property type="entry name" value="Protein kinase-like (PK-like)"/>
    <property type="match status" value="1"/>
</dbReference>
<dbReference type="InterPro" id="IPR008979">
    <property type="entry name" value="Galactose-bd-like_sf"/>
</dbReference>
<evidence type="ECO:0000256" key="3">
    <source>
        <dbReference type="ARBA" id="ARBA00022679"/>
    </source>
</evidence>
<comment type="caution">
    <text evidence="11">The sequence shown here is derived from an EMBL/GenBank/DDBJ whole genome shotgun (WGS) entry which is preliminary data.</text>
</comment>
<dbReference type="InterPro" id="IPR011009">
    <property type="entry name" value="Kinase-like_dom_sf"/>
</dbReference>
<dbReference type="STRING" id="205917.A0A4Y9Z034"/>
<evidence type="ECO:0000313" key="12">
    <source>
        <dbReference type="Proteomes" id="UP000298327"/>
    </source>
</evidence>
<keyword evidence="4 8" id="KW-0547">Nucleotide-binding</keyword>
<dbReference type="Gene3D" id="2.60.120.260">
    <property type="entry name" value="Galactose-binding domain-like"/>
    <property type="match status" value="1"/>
</dbReference>
<dbReference type="OrthoDB" id="10052260at2759"/>
<evidence type="ECO:0008006" key="13">
    <source>
        <dbReference type="Google" id="ProtNLM"/>
    </source>
</evidence>
<keyword evidence="12" id="KW-1185">Reference proteome</keyword>
<keyword evidence="2" id="KW-0597">Phosphoprotein</keyword>
<evidence type="ECO:0000259" key="9">
    <source>
        <dbReference type="PROSITE" id="PS50011"/>
    </source>
</evidence>
<proteinExistence type="predicted"/>
<feature type="binding site" evidence="8">
    <location>
        <position position="490"/>
    </location>
    <ligand>
        <name>ATP</name>
        <dbReference type="ChEBI" id="CHEBI:30616"/>
    </ligand>
</feature>
<gene>
    <name evidence="11" type="ORF">EVG20_g3729</name>
</gene>
<dbReference type="PROSITE" id="PS00108">
    <property type="entry name" value="PROTEIN_KINASE_ST"/>
    <property type="match status" value="1"/>
</dbReference>
<evidence type="ECO:0000256" key="5">
    <source>
        <dbReference type="ARBA" id="ARBA00022777"/>
    </source>
</evidence>
<dbReference type="PROSITE" id="PS50022">
    <property type="entry name" value="FA58C_3"/>
    <property type="match status" value="1"/>
</dbReference>
<protein>
    <recommendedName>
        <fullName evidence="13">Protein kinase domain-containing protein</fullName>
    </recommendedName>
</protein>